<sequence length="316" mass="35559">MRTSAILAFLFLFAICLYTASASTDSVPVSESQSDEMVRDTKDSGVDTANKNNELKPIQVELESAFDREQSQPSEGQLTEAVSDQEDSNNDTYEDTIEDEEYEYADTELNVSVIKDPIQPYNRKIYAFNDKAYYYVFKPMHTGYSKVVPEKARLSISQFFLNIKMPIRLVNCLLQGKFKGAGTEAMRFVINTTVGIGGLFDPAKSKFHLERQDEDFGQTLAKYKIGQGYYIQWPLIGPSTIRDTVGYAGDVALNPLTLISFFIGPIEGFVTKTYDDVNETSLGKGKTYESITTQAIDPYIALQDAYIQNRIKKIKE</sequence>
<dbReference type="EMBL" id="BAFH01000003">
    <property type="protein sequence ID" value="GAB62856.1"/>
    <property type="molecule type" value="Genomic_DNA"/>
</dbReference>
<evidence type="ECO:0000256" key="3">
    <source>
        <dbReference type="SAM" id="MobiDB-lite"/>
    </source>
</evidence>
<feature type="compositionally biased region" description="Acidic residues" evidence="3">
    <location>
        <begin position="83"/>
        <end position="92"/>
    </location>
</feature>
<comment type="caution">
    <text evidence="5">The sequence shown here is derived from an EMBL/GenBank/DDBJ whole genome shotgun (WGS) entry which is preliminary data.</text>
</comment>
<evidence type="ECO:0000313" key="5">
    <source>
        <dbReference type="EMBL" id="GAB62856.1"/>
    </source>
</evidence>
<feature type="region of interest" description="Disordered" evidence="3">
    <location>
        <begin position="25"/>
        <end position="54"/>
    </location>
</feature>
<dbReference type="PANTHER" id="PTHR30035:SF3">
    <property type="entry name" value="INTERMEMBRANE PHOSPHOLIPID TRANSPORT SYSTEM LIPOPROTEIN MLAA"/>
    <property type="match status" value="1"/>
</dbReference>
<evidence type="ECO:0000256" key="2">
    <source>
        <dbReference type="ARBA" id="ARBA00022729"/>
    </source>
</evidence>
<dbReference type="eggNOG" id="COG2853">
    <property type="taxonomic scope" value="Bacteria"/>
</dbReference>
<organism evidence="5 6">
    <name type="scientific">Candidatus Jettenia caeni</name>
    <dbReference type="NCBI Taxonomy" id="247490"/>
    <lineage>
        <taxon>Bacteria</taxon>
        <taxon>Pseudomonadati</taxon>
        <taxon>Planctomycetota</taxon>
        <taxon>Candidatus Brocadiia</taxon>
        <taxon>Candidatus Brocadiales</taxon>
        <taxon>Candidatus Brocadiaceae</taxon>
        <taxon>Candidatus Jettenia</taxon>
    </lineage>
</organism>
<evidence type="ECO:0000256" key="4">
    <source>
        <dbReference type="SAM" id="SignalP"/>
    </source>
</evidence>
<dbReference type="GO" id="GO:0120010">
    <property type="term" value="P:intermembrane phospholipid transfer"/>
    <property type="evidence" value="ECO:0007669"/>
    <property type="project" value="TreeGrafter"/>
</dbReference>
<keyword evidence="6" id="KW-1185">Reference proteome</keyword>
<gene>
    <name evidence="5" type="ORF">KSU1_C1260</name>
</gene>
<protein>
    <submittedName>
        <fullName evidence="5">Lipoprotein</fullName>
    </submittedName>
</protein>
<feature type="compositionally biased region" description="Basic and acidic residues" evidence="3">
    <location>
        <begin position="36"/>
        <end position="45"/>
    </location>
</feature>
<keyword evidence="5" id="KW-0449">Lipoprotein</keyword>
<name>I3IMB1_9BACT</name>
<dbReference type="AlphaFoldDB" id="I3IMB1"/>
<feature type="chain" id="PRO_5003671539" evidence="4">
    <location>
        <begin position="23"/>
        <end position="316"/>
    </location>
</feature>
<dbReference type="OrthoDB" id="9785326at2"/>
<dbReference type="GO" id="GO:0016020">
    <property type="term" value="C:membrane"/>
    <property type="evidence" value="ECO:0007669"/>
    <property type="project" value="InterPro"/>
</dbReference>
<dbReference type="Pfam" id="PF04333">
    <property type="entry name" value="MlaA"/>
    <property type="match status" value="1"/>
</dbReference>
<dbReference type="PRINTS" id="PR01805">
    <property type="entry name" value="VACJLIPOPROT"/>
</dbReference>
<feature type="signal peptide" evidence="4">
    <location>
        <begin position="1"/>
        <end position="22"/>
    </location>
</feature>
<accession>I3IMB1</accession>
<dbReference type="Proteomes" id="UP000002985">
    <property type="component" value="Unassembled WGS sequence"/>
</dbReference>
<proteinExistence type="inferred from homology"/>
<comment type="similarity">
    <text evidence="1">Belongs to the MlaA family.</text>
</comment>
<dbReference type="InterPro" id="IPR007428">
    <property type="entry name" value="MlaA"/>
</dbReference>
<keyword evidence="2 4" id="KW-0732">Signal</keyword>
<dbReference type="STRING" id="247490.KSU1_C1260"/>
<feature type="compositionally biased region" description="Polar residues" evidence="3">
    <location>
        <begin position="71"/>
        <end position="82"/>
    </location>
</feature>
<feature type="region of interest" description="Disordered" evidence="3">
    <location>
        <begin position="66"/>
        <end position="92"/>
    </location>
</feature>
<evidence type="ECO:0000256" key="1">
    <source>
        <dbReference type="ARBA" id="ARBA00010634"/>
    </source>
</evidence>
<evidence type="ECO:0000313" key="6">
    <source>
        <dbReference type="Proteomes" id="UP000002985"/>
    </source>
</evidence>
<reference evidence="5 6" key="1">
    <citation type="journal article" date="2012" name="FEBS Lett.">
        <title>Anammox organism KSU-1 expresses a NirK-type copper-containing nitrite reductase instead of a NirS-type with cytochrome cd1.</title>
        <authorList>
            <person name="Hira D."/>
            <person name="Toh H."/>
            <person name="Migita C.T."/>
            <person name="Okubo H."/>
            <person name="Nishiyama T."/>
            <person name="Hattori M."/>
            <person name="Furukawa K."/>
            <person name="Fujii T."/>
        </authorList>
    </citation>
    <scope>NUCLEOTIDE SEQUENCE [LARGE SCALE GENOMIC DNA]</scope>
</reference>
<dbReference type="PANTHER" id="PTHR30035">
    <property type="entry name" value="LIPOPROTEIN VACJ-RELATED"/>
    <property type="match status" value="1"/>
</dbReference>